<dbReference type="GO" id="GO:0016705">
    <property type="term" value="F:oxidoreductase activity, acting on paired donors, with incorporation or reduction of molecular oxygen"/>
    <property type="evidence" value="ECO:0007669"/>
    <property type="project" value="InterPro"/>
</dbReference>
<dbReference type="PANTHER" id="PTHR43244:SF1">
    <property type="entry name" value="5,10-METHYLENETETRAHYDROMETHANOPTERIN REDUCTASE"/>
    <property type="match status" value="1"/>
</dbReference>
<name>A0AA46PUU4_9NOCA</name>
<dbReference type="PANTHER" id="PTHR43244">
    <property type="match status" value="1"/>
</dbReference>
<dbReference type="EMBL" id="CP106982">
    <property type="protein sequence ID" value="UYF93866.1"/>
    <property type="molecule type" value="Genomic_DNA"/>
</dbReference>
<sequence>MTSTTIDTGMYTSSNPPWREVRVITALARYGGLTSLFVWDHFQEFFPTALWDRTFTRFSDQVSSPHEVFDYQTLLGALAAPAGRMRLGVAVSEPIRRHPVLLAQAALTLAHLTKRAPILGLGCGERMNIDPYGLSQAHPVDRLAEAVQIVRRCFDSHGPFDFHGTHFHLDGAVMDLQAPPGRTPEIWIAAHGPRMLQLTGRYGDGWLPMTIALRTPDEYGAKLARIRTAATEAGRDPDRIVPALVAYILVAPTQKRAQAMLHSRMMRYWTLLFSAEHWAAAGAVHPFGPEFRGSVDVIPERYDRARWEEALAAVPPEVTEYGFLVGTPGRITARLREFGEAGLRHVVLVPTSAYLSLQDWAYTVPAVYRIAASLRR</sequence>
<dbReference type="RefSeq" id="WP_006945628.1">
    <property type="nucleotide sequence ID" value="NZ_CAVJ010000232.1"/>
</dbReference>
<gene>
    <name evidence="3" type="ORF">OCS65_26155</name>
</gene>
<dbReference type="CDD" id="cd01097">
    <property type="entry name" value="Tetrahydromethanopterin_reductase"/>
    <property type="match status" value="1"/>
</dbReference>
<dbReference type="Gene3D" id="3.20.20.30">
    <property type="entry name" value="Luciferase-like domain"/>
    <property type="match status" value="1"/>
</dbReference>
<evidence type="ECO:0000313" key="3">
    <source>
        <dbReference type="EMBL" id="UYF93866.1"/>
    </source>
</evidence>
<keyword evidence="1" id="KW-0560">Oxidoreductase</keyword>
<organism evidence="3 4">
    <name type="scientific">Rhodococcus aetherivorans</name>
    <dbReference type="NCBI Taxonomy" id="191292"/>
    <lineage>
        <taxon>Bacteria</taxon>
        <taxon>Bacillati</taxon>
        <taxon>Actinomycetota</taxon>
        <taxon>Actinomycetes</taxon>
        <taxon>Mycobacteriales</taxon>
        <taxon>Nocardiaceae</taxon>
        <taxon>Rhodococcus</taxon>
    </lineage>
</organism>
<dbReference type="GeneID" id="83623977"/>
<accession>A0AA46PUU4</accession>
<proteinExistence type="predicted"/>
<evidence type="ECO:0000256" key="1">
    <source>
        <dbReference type="ARBA" id="ARBA00023002"/>
    </source>
</evidence>
<dbReference type="InterPro" id="IPR011251">
    <property type="entry name" value="Luciferase-like_dom"/>
</dbReference>
<evidence type="ECO:0000313" key="4">
    <source>
        <dbReference type="Proteomes" id="UP001163947"/>
    </source>
</evidence>
<evidence type="ECO:0000259" key="2">
    <source>
        <dbReference type="Pfam" id="PF00296"/>
    </source>
</evidence>
<dbReference type="InterPro" id="IPR050564">
    <property type="entry name" value="F420-G6PD/mer"/>
</dbReference>
<dbReference type="AlphaFoldDB" id="A0AA46PUU4"/>
<dbReference type="Pfam" id="PF00296">
    <property type="entry name" value="Bac_luciferase"/>
    <property type="match status" value="1"/>
</dbReference>
<feature type="domain" description="Luciferase-like" evidence="2">
    <location>
        <begin position="6"/>
        <end position="345"/>
    </location>
</feature>
<dbReference type="Proteomes" id="UP001163947">
    <property type="component" value="Chromosome"/>
</dbReference>
<protein>
    <submittedName>
        <fullName evidence="3">LLM class flavin-dependent oxidoreductase</fullName>
    </submittedName>
</protein>
<dbReference type="SUPFAM" id="SSF51679">
    <property type="entry name" value="Bacterial luciferase-like"/>
    <property type="match status" value="1"/>
</dbReference>
<reference evidence="3" key="1">
    <citation type="submission" date="2022-09" db="EMBL/GenBank/DDBJ databases">
        <title>The genome sequence of Rhodococcus aetherivorans N1.</title>
        <authorList>
            <person name="Jiang W."/>
        </authorList>
    </citation>
    <scope>NUCLEOTIDE SEQUENCE</scope>
    <source>
        <strain evidence="3">N1</strain>
    </source>
</reference>
<dbReference type="InterPro" id="IPR036661">
    <property type="entry name" value="Luciferase-like_sf"/>
</dbReference>